<keyword evidence="2" id="KW-1003">Cell membrane</keyword>
<evidence type="ECO:0000256" key="8">
    <source>
        <dbReference type="SAM" id="MobiDB-lite"/>
    </source>
</evidence>
<dbReference type="GO" id="GO:0006865">
    <property type="term" value="P:amino acid transport"/>
    <property type="evidence" value="ECO:0007669"/>
    <property type="project" value="UniProtKB-KW"/>
</dbReference>
<dbReference type="InterPro" id="IPR003439">
    <property type="entry name" value="ABC_transporter-like_ATP-bd"/>
</dbReference>
<keyword evidence="11" id="KW-1185">Reference proteome</keyword>
<dbReference type="EMBL" id="NBWZ01000001">
    <property type="protein sequence ID" value="RFA11032.1"/>
    <property type="molecule type" value="Genomic_DNA"/>
</dbReference>
<dbReference type="PANTHER" id="PTHR43166">
    <property type="entry name" value="AMINO ACID IMPORT ATP-BINDING PROTEIN"/>
    <property type="match status" value="1"/>
</dbReference>
<gene>
    <name evidence="10" type="ORF">B7R54_01345</name>
</gene>
<evidence type="ECO:0000256" key="3">
    <source>
        <dbReference type="ARBA" id="ARBA00022741"/>
    </source>
</evidence>
<comment type="caution">
    <text evidence="10">The sequence shown here is derived from an EMBL/GenBank/DDBJ whole genome shotgun (WGS) entry which is preliminary data.</text>
</comment>
<reference evidence="10 11" key="1">
    <citation type="submission" date="2017-04" db="EMBL/GenBank/DDBJ databases">
        <title>Comparative genome analysis of Subtercola boreus.</title>
        <authorList>
            <person name="Cho Y.-J."/>
            <person name="Cho A."/>
            <person name="Kim O.-S."/>
            <person name="Lee J.-I."/>
        </authorList>
    </citation>
    <scope>NUCLEOTIDE SEQUENCE [LARGE SCALE GENOMIC DNA]</scope>
    <source>
        <strain evidence="10 11">K300</strain>
    </source>
</reference>
<sequence length="358" mass="37356">MIALEKLTKVYGQGPSAVTVLDNLDFSVAAGEIFAVVGPSGAGKSTLAQCVNLLERPTSGSVVVNGENLSSLSEEKLRIARRRIGTIFQSDGLFSRRTAAANVALPLSYLGVTARESKKRVAELLDRVGLTSRSNYYPHELSGGQRQRVGIARALALRPTILLADEATSGLDPESTTSITTLLKELRDDLGLSILFITHEMETVLKVADSVARLDHGHIVESGRVVDLLRDASSPLGRALNPVRVPLVGASDENAWVVSYTSSEVPTDWVTRLSGTLSTPVSLLGASIETVNGSVVGNATIGLRSSDAAAVVAAAAALGLDARPGVHGVEASPGKAADRAPGKAADRTPDREPAEVAA</sequence>
<dbReference type="PANTHER" id="PTHR43166:SF30">
    <property type="entry name" value="METHIONINE IMPORT ATP-BINDING PROTEIN METN"/>
    <property type="match status" value="1"/>
</dbReference>
<evidence type="ECO:0000259" key="9">
    <source>
        <dbReference type="PROSITE" id="PS50893"/>
    </source>
</evidence>
<dbReference type="InterPro" id="IPR027417">
    <property type="entry name" value="P-loop_NTPase"/>
</dbReference>
<evidence type="ECO:0000256" key="1">
    <source>
        <dbReference type="ARBA" id="ARBA00022448"/>
    </source>
</evidence>
<feature type="domain" description="ABC transporter" evidence="9">
    <location>
        <begin position="2"/>
        <end position="241"/>
    </location>
</feature>
<evidence type="ECO:0000256" key="6">
    <source>
        <dbReference type="ARBA" id="ARBA00022970"/>
    </source>
</evidence>
<evidence type="ECO:0000313" key="11">
    <source>
        <dbReference type="Proteomes" id="UP000256486"/>
    </source>
</evidence>
<organism evidence="10 11">
    <name type="scientific">Subtercola boreus</name>
    <dbReference type="NCBI Taxonomy" id="120213"/>
    <lineage>
        <taxon>Bacteria</taxon>
        <taxon>Bacillati</taxon>
        <taxon>Actinomycetota</taxon>
        <taxon>Actinomycetes</taxon>
        <taxon>Micrococcales</taxon>
        <taxon>Microbacteriaceae</taxon>
        <taxon>Subtercola</taxon>
    </lineage>
</organism>
<dbReference type="OrthoDB" id="4283894at2"/>
<keyword evidence="3" id="KW-0547">Nucleotide-binding</keyword>
<keyword evidence="6" id="KW-0029">Amino-acid transport</keyword>
<evidence type="ECO:0000313" key="10">
    <source>
        <dbReference type="EMBL" id="RFA11032.1"/>
    </source>
</evidence>
<dbReference type="GO" id="GO:0005524">
    <property type="term" value="F:ATP binding"/>
    <property type="evidence" value="ECO:0007669"/>
    <property type="project" value="UniProtKB-KW"/>
</dbReference>
<accession>A0A3E0VM63</accession>
<dbReference type="InterPro" id="IPR017871">
    <property type="entry name" value="ABC_transporter-like_CS"/>
</dbReference>
<dbReference type="GO" id="GO:0016887">
    <property type="term" value="F:ATP hydrolysis activity"/>
    <property type="evidence" value="ECO:0007669"/>
    <property type="project" value="InterPro"/>
</dbReference>
<evidence type="ECO:0000256" key="4">
    <source>
        <dbReference type="ARBA" id="ARBA00022840"/>
    </source>
</evidence>
<evidence type="ECO:0000256" key="7">
    <source>
        <dbReference type="ARBA" id="ARBA00023136"/>
    </source>
</evidence>
<feature type="region of interest" description="Disordered" evidence="8">
    <location>
        <begin position="324"/>
        <end position="358"/>
    </location>
</feature>
<dbReference type="Pfam" id="PF00005">
    <property type="entry name" value="ABC_tran"/>
    <property type="match status" value="1"/>
</dbReference>
<dbReference type="SMART" id="SM00382">
    <property type="entry name" value="AAA"/>
    <property type="match status" value="1"/>
</dbReference>
<dbReference type="Gene3D" id="3.40.50.300">
    <property type="entry name" value="P-loop containing nucleotide triphosphate hydrolases"/>
    <property type="match status" value="1"/>
</dbReference>
<feature type="compositionally biased region" description="Basic and acidic residues" evidence="8">
    <location>
        <begin position="336"/>
        <end position="358"/>
    </location>
</feature>
<dbReference type="InterPro" id="IPR050086">
    <property type="entry name" value="MetN_ABC_transporter-like"/>
</dbReference>
<dbReference type="Proteomes" id="UP000256486">
    <property type="component" value="Unassembled WGS sequence"/>
</dbReference>
<keyword evidence="1" id="KW-0813">Transport</keyword>
<name>A0A3E0VM63_9MICO</name>
<dbReference type="AlphaFoldDB" id="A0A3E0VM63"/>
<keyword evidence="5" id="KW-1278">Translocase</keyword>
<proteinExistence type="predicted"/>
<dbReference type="InterPro" id="IPR003593">
    <property type="entry name" value="AAA+_ATPase"/>
</dbReference>
<keyword evidence="4 10" id="KW-0067">ATP-binding</keyword>
<dbReference type="SUPFAM" id="SSF52540">
    <property type="entry name" value="P-loop containing nucleoside triphosphate hydrolases"/>
    <property type="match status" value="1"/>
</dbReference>
<keyword evidence="7" id="KW-0472">Membrane</keyword>
<evidence type="ECO:0000256" key="2">
    <source>
        <dbReference type="ARBA" id="ARBA00022475"/>
    </source>
</evidence>
<protein>
    <submittedName>
        <fullName evidence="10">Methionine ABC transporter ATP-binding protein</fullName>
    </submittedName>
</protein>
<dbReference type="PROSITE" id="PS50893">
    <property type="entry name" value="ABC_TRANSPORTER_2"/>
    <property type="match status" value="1"/>
</dbReference>
<dbReference type="PROSITE" id="PS00211">
    <property type="entry name" value="ABC_TRANSPORTER_1"/>
    <property type="match status" value="1"/>
</dbReference>
<evidence type="ECO:0000256" key="5">
    <source>
        <dbReference type="ARBA" id="ARBA00022967"/>
    </source>
</evidence>